<dbReference type="GO" id="GO:0034236">
    <property type="term" value="F:protein kinase A catalytic subunit binding"/>
    <property type="evidence" value="ECO:0007669"/>
    <property type="project" value="TreeGrafter"/>
</dbReference>
<dbReference type="OrthoDB" id="417078at2759"/>
<dbReference type="PROSITE" id="PS00889">
    <property type="entry name" value="CNMP_BINDING_2"/>
    <property type="match status" value="1"/>
</dbReference>
<dbReference type="InterPro" id="IPR002110">
    <property type="entry name" value="Ankyrin_rpt"/>
</dbReference>
<dbReference type="PROSITE" id="PS50297">
    <property type="entry name" value="ANK_REP_REGION"/>
    <property type="match status" value="1"/>
</dbReference>
<dbReference type="PROSITE" id="PS50088">
    <property type="entry name" value="ANK_REPEAT"/>
    <property type="match status" value="1"/>
</dbReference>
<dbReference type="SMART" id="SM00248">
    <property type="entry name" value="ANK"/>
    <property type="match status" value="3"/>
</dbReference>
<dbReference type="SMART" id="SM00100">
    <property type="entry name" value="cNMP"/>
    <property type="match status" value="2"/>
</dbReference>
<feature type="repeat" description="ANK" evidence="1">
    <location>
        <begin position="232"/>
        <end position="264"/>
    </location>
</feature>
<dbReference type="AlphaFoldDB" id="A0A8J6CBC6"/>
<dbReference type="Gene3D" id="1.25.40.20">
    <property type="entry name" value="Ankyrin repeat-containing domain"/>
    <property type="match status" value="1"/>
</dbReference>
<comment type="caution">
    <text evidence="4">The sequence shown here is derived from an EMBL/GenBank/DDBJ whole genome shotgun (WGS) entry which is preliminary data.</text>
</comment>
<dbReference type="SUPFAM" id="SSF48403">
    <property type="entry name" value="Ankyrin repeat"/>
    <property type="match status" value="1"/>
</dbReference>
<dbReference type="GO" id="GO:0004862">
    <property type="term" value="F:cAMP-dependent protein kinase inhibitor activity"/>
    <property type="evidence" value="ECO:0007669"/>
    <property type="project" value="TreeGrafter"/>
</dbReference>
<feature type="compositionally biased region" description="Pro residues" evidence="2">
    <location>
        <begin position="98"/>
        <end position="114"/>
    </location>
</feature>
<dbReference type="CDD" id="cd00038">
    <property type="entry name" value="CAP_ED"/>
    <property type="match status" value="2"/>
</dbReference>
<keyword evidence="1" id="KW-0040">ANK repeat</keyword>
<dbReference type="OMA" id="ATMWALD"/>
<dbReference type="GO" id="GO:0005829">
    <property type="term" value="C:cytosol"/>
    <property type="evidence" value="ECO:0007669"/>
    <property type="project" value="TreeGrafter"/>
</dbReference>
<feature type="region of interest" description="Disordered" evidence="2">
    <location>
        <begin position="91"/>
        <end position="162"/>
    </location>
</feature>
<name>A0A8J6CBC6_DIALT</name>
<dbReference type="InterPro" id="IPR036770">
    <property type="entry name" value="Ankyrin_rpt-contain_sf"/>
</dbReference>
<dbReference type="Proteomes" id="UP000751190">
    <property type="component" value="Unassembled WGS sequence"/>
</dbReference>
<evidence type="ECO:0000256" key="1">
    <source>
        <dbReference type="PROSITE-ProRule" id="PRU00023"/>
    </source>
</evidence>
<dbReference type="InterPro" id="IPR050503">
    <property type="entry name" value="cAMP-dep_PK_reg_su-like"/>
</dbReference>
<evidence type="ECO:0000313" key="5">
    <source>
        <dbReference type="Proteomes" id="UP000751190"/>
    </source>
</evidence>
<dbReference type="InterPro" id="IPR018490">
    <property type="entry name" value="cNMP-bd_dom_sf"/>
</dbReference>
<keyword evidence="5" id="KW-1185">Reference proteome</keyword>
<accession>A0A8J6CBC6</accession>
<dbReference type="GO" id="GO:0030552">
    <property type="term" value="F:cAMP binding"/>
    <property type="evidence" value="ECO:0007669"/>
    <property type="project" value="TreeGrafter"/>
</dbReference>
<proteinExistence type="predicted"/>
<dbReference type="Pfam" id="PF00027">
    <property type="entry name" value="cNMP_binding"/>
    <property type="match status" value="2"/>
</dbReference>
<dbReference type="GO" id="GO:0005952">
    <property type="term" value="C:cAMP-dependent protein kinase complex"/>
    <property type="evidence" value="ECO:0007669"/>
    <property type="project" value="InterPro"/>
</dbReference>
<dbReference type="InterPro" id="IPR000595">
    <property type="entry name" value="cNMP-bd_dom"/>
</dbReference>
<feature type="domain" description="Cyclic nucleotide-binding" evidence="3">
    <location>
        <begin position="475"/>
        <end position="591"/>
    </location>
</feature>
<sequence length="609" mass="64879">MATENAVDKAVRRTATALALFKKHSSTNATTLTREQLESIMTELAATRDGEQHVATYLKGAHLEQDFFTFEGLVTTYNAYVEWLLSGHASQPSAAAPEPAPAAPEPTPAAPEPTPAETTKLELAAQKETPAEAEPEFKPTPAIEPATAPEPEPEPEPEAEPEPGIVDVATAFAAVTDGDVDALEAALDAGVDVDAAVDGVPLVCAAAGSDSTDLMELLVERKANVNAPRSADGLTPLMLAAAGADADLVEMLLHHGANASLQGAAGETAEALAPNGELKALLGEAANGMGMMNAQQLAAILAPKSAARRVSVSAESIDPTKQMLAPKKVIDKSDEDRERIRATLMRSFLFKHGDAAQTADLVNAMYEVRRPRGVDIIKQGDREANEFFIIDAGECDIIKGTNEDGSERRLVTLRPGAVFGELALMYNTPRAATVRAASDEVVLWAMDRESFKAIVLVQTMQKRLKYEAFLEEVSLLQGLSSYERATVADSFVEVRYGAGDRVIEEGAEGHDMFFLVAGKAEALDKENVVRIYEKPGAYFGELALLNNEPRKATVRAATACELVALDRAAFERLMGPVVDVLQRHEADYALLTPRGSVAAQPAATAQAAQ</sequence>
<protein>
    <recommendedName>
        <fullName evidence="3">Cyclic nucleotide-binding domain-containing protein</fullName>
    </recommendedName>
</protein>
<gene>
    <name evidence="4" type="ORF">KFE25_012339</name>
</gene>
<dbReference type="EMBL" id="JAGTXO010000011">
    <property type="protein sequence ID" value="KAG8464976.1"/>
    <property type="molecule type" value="Genomic_DNA"/>
</dbReference>
<dbReference type="PRINTS" id="PR00103">
    <property type="entry name" value="CAMPKINASE"/>
</dbReference>
<reference evidence="4" key="1">
    <citation type="submission" date="2021-05" db="EMBL/GenBank/DDBJ databases">
        <title>The genome of the haptophyte Pavlova lutheri (Diacronema luteri, Pavlovales) - a model for lipid biosynthesis in eukaryotic algae.</title>
        <authorList>
            <person name="Hulatt C.J."/>
            <person name="Posewitz M.C."/>
        </authorList>
    </citation>
    <scope>NUCLEOTIDE SEQUENCE</scope>
    <source>
        <strain evidence="4">NIVA-4/92</strain>
    </source>
</reference>
<organism evidence="4 5">
    <name type="scientific">Diacronema lutheri</name>
    <name type="common">Unicellular marine alga</name>
    <name type="synonym">Monochrysis lutheri</name>
    <dbReference type="NCBI Taxonomy" id="2081491"/>
    <lineage>
        <taxon>Eukaryota</taxon>
        <taxon>Haptista</taxon>
        <taxon>Haptophyta</taxon>
        <taxon>Pavlovophyceae</taxon>
        <taxon>Pavlovales</taxon>
        <taxon>Pavlovaceae</taxon>
        <taxon>Diacronema</taxon>
    </lineage>
</organism>
<dbReference type="PROSITE" id="PS00888">
    <property type="entry name" value="CNMP_BINDING_1"/>
    <property type="match status" value="1"/>
</dbReference>
<dbReference type="PANTHER" id="PTHR11635">
    <property type="entry name" value="CAMP-DEPENDENT PROTEIN KINASE REGULATORY CHAIN"/>
    <property type="match status" value="1"/>
</dbReference>
<evidence type="ECO:0000313" key="4">
    <source>
        <dbReference type="EMBL" id="KAG8464976.1"/>
    </source>
</evidence>
<feature type="compositionally biased region" description="Acidic residues" evidence="2">
    <location>
        <begin position="151"/>
        <end position="161"/>
    </location>
</feature>
<evidence type="ECO:0000256" key="2">
    <source>
        <dbReference type="SAM" id="MobiDB-lite"/>
    </source>
</evidence>
<dbReference type="PROSITE" id="PS50042">
    <property type="entry name" value="CNMP_BINDING_3"/>
    <property type="match status" value="2"/>
</dbReference>
<dbReference type="Pfam" id="PF12796">
    <property type="entry name" value="Ank_2"/>
    <property type="match status" value="1"/>
</dbReference>
<dbReference type="SUPFAM" id="SSF51206">
    <property type="entry name" value="cAMP-binding domain-like"/>
    <property type="match status" value="2"/>
</dbReference>
<feature type="compositionally biased region" description="Low complexity" evidence="2">
    <location>
        <begin position="139"/>
        <end position="149"/>
    </location>
</feature>
<dbReference type="InterPro" id="IPR018488">
    <property type="entry name" value="cNMP-bd_CS"/>
</dbReference>
<dbReference type="InterPro" id="IPR014710">
    <property type="entry name" value="RmlC-like_jellyroll"/>
</dbReference>
<evidence type="ECO:0000259" key="3">
    <source>
        <dbReference type="PROSITE" id="PS50042"/>
    </source>
</evidence>
<dbReference type="PANTHER" id="PTHR11635:SF152">
    <property type="entry name" value="CAMP-DEPENDENT PROTEIN KINASE TYPE I REGULATORY SUBUNIT-RELATED"/>
    <property type="match status" value="1"/>
</dbReference>
<feature type="domain" description="Cyclic nucleotide-binding" evidence="3">
    <location>
        <begin position="349"/>
        <end position="472"/>
    </location>
</feature>
<dbReference type="Gene3D" id="2.60.120.10">
    <property type="entry name" value="Jelly Rolls"/>
    <property type="match status" value="2"/>
</dbReference>